<proteinExistence type="predicted"/>
<keyword evidence="1" id="KW-0812">Transmembrane</keyword>
<name>A0A937FWZ0_9BACT</name>
<dbReference type="Proteomes" id="UP000614216">
    <property type="component" value="Unassembled WGS sequence"/>
</dbReference>
<organism evidence="2 3">
    <name type="scientific">Fulvivirga marina</name>
    <dbReference type="NCBI Taxonomy" id="2494733"/>
    <lineage>
        <taxon>Bacteria</taxon>
        <taxon>Pseudomonadati</taxon>
        <taxon>Bacteroidota</taxon>
        <taxon>Cytophagia</taxon>
        <taxon>Cytophagales</taxon>
        <taxon>Fulvivirgaceae</taxon>
        <taxon>Fulvivirga</taxon>
    </lineage>
</organism>
<feature type="transmembrane region" description="Helical" evidence="1">
    <location>
        <begin position="69"/>
        <end position="88"/>
    </location>
</feature>
<feature type="transmembrane region" description="Helical" evidence="1">
    <location>
        <begin position="7"/>
        <end position="28"/>
    </location>
</feature>
<dbReference type="RefSeq" id="WP_202857124.1">
    <property type="nucleotide sequence ID" value="NZ_JAEUGD010000045.1"/>
</dbReference>
<keyword evidence="1" id="KW-0472">Membrane</keyword>
<evidence type="ECO:0000313" key="2">
    <source>
        <dbReference type="EMBL" id="MBL6447584.1"/>
    </source>
</evidence>
<accession>A0A937FWZ0</accession>
<evidence type="ECO:0000256" key="1">
    <source>
        <dbReference type="SAM" id="Phobius"/>
    </source>
</evidence>
<sequence>MKKAEKVLKRIVIILFIICGLCMPSVILMEHSSITFAFGVVLTFAFPTFLAFLYLYLVIIDYNRKSTEMLKMVFFMSTVVYLLDFMYVRYTNALNGAMIIIPALLSLLTLVIIVIFSVRNQGNTFKLIAKELGFLFFSIMYTFFAIKFLPVL</sequence>
<keyword evidence="1" id="KW-1133">Transmembrane helix</keyword>
<feature type="transmembrane region" description="Helical" evidence="1">
    <location>
        <begin position="128"/>
        <end position="149"/>
    </location>
</feature>
<dbReference type="EMBL" id="JAEUGD010000045">
    <property type="protein sequence ID" value="MBL6447584.1"/>
    <property type="molecule type" value="Genomic_DNA"/>
</dbReference>
<evidence type="ECO:0000313" key="3">
    <source>
        <dbReference type="Proteomes" id="UP000614216"/>
    </source>
</evidence>
<dbReference type="AlphaFoldDB" id="A0A937FWZ0"/>
<keyword evidence="3" id="KW-1185">Reference proteome</keyword>
<reference evidence="2" key="1">
    <citation type="submission" date="2021-01" db="EMBL/GenBank/DDBJ databases">
        <title>Fulvivirga kasyanovii gen. nov., sp nov., a novel member of the phylum Bacteroidetes isolated from seawater in a mussel farm.</title>
        <authorList>
            <person name="Zhao L.-H."/>
            <person name="Wang Z.-J."/>
        </authorList>
    </citation>
    <scope>NUCLEOTIDE SEQUENCE</scope>
    <source>
        <strain evidence="2">29W222</strain>
    </source>
</reference>
<gene>
    <name evidence="2" type="ORF">JMN32_14795</name>
</gene>
<feature type="transmembrane region" description="Helical" evidence="1">
    <location>
        <begin position="94"/>
        <end position="116"/>
    </location>
</feature>
<protein>
    <submittedName>
        <fullName evidence="2">Uncharacterized protein</fullName>
    </submittedName>
</protein>
<feature type="transmembrane region" description="Helical" evidence="1">
    <location>
        <begin position="34"/>
        <end position="57"/>
    </location>
</feature>
<comment type="caution">
    <text evidence="2">The sequence shown here is derived from an EMBL/GenBank/DDBJ whole genome shotgun (WGS) entry which is preliminary data.</text>
</comment>